<dbReference type="CDD" id="cd17546">
    <property type="entry name" value="REC_hyHK_CKI1_RcsC-like"/>
    <property type="match status" value="1"/>
</dbReference>
<dbReference type="SUPFAM" id="SSF47384">
    <property type="entry name" value="Homodimeric domain of signal transducing histidine kinase"/>
    <property type="match status" value="1"/>
</dbReference>
<evidence type="ECO:0000256" key="12">
    <source>
        <dbReference type="ARBA" id="ARBA00023136"/>
    </source>
</evidence>
<comment type="subcellular location">
    <subcellularLocation>
        <location evidence="2">Membrane</location>
    </subcellularLocation>
</comment>
<dbReference type="SMART" id="SM00387">
    <property type="entry name" value="HATPase_c"/>
    <property type="match status" value="1"/>
</dbReference>
<dbReference type="Proteomes" id="UP001143486">
    <property type="component" value="Unassembled WGS sequence"/>
</dbReference>
<dbReference type="InterPro" id="IPR036890">
    <property type="entry name" value="HATPase_C_sf"/>
</dbReference>
<feature type="domain" description="Histidine kinase" evidence="16">
    <location>
        <begin position="221"/>
        <end position="445"/>
    </location>
</feature>
<comment type="caution">
    <text evidence="18">The sequence shown here is derived from an EMBL/GenBank/DDBJ whole genome shotgun (WGS) entry which is preliminary data.</text>
</comment>
<dbReference type="InterPro" id="IPR005467">
    <property type="entry name" value="His_kinase_dom"/>
</dbReference>
<keyword evidence="10 15" id="KW-1133">Transmembrane helix</keyword>
<evidence type="ECO:0000256" key="10">
    <source>
        <dbReference type="ARBA" id="ARBA00022989"/>
    </source>
</evidence>
<dbReference type="PRINTS" id="PR00344">
    <property type="entry name" value="BCTRLSENSOR"/>
</dbReference>
<dbReference type="Gene3D" id="3.40.50.2300">
    <property type="match status" value="1"/>
</dbReference>
<feature type="transmembrane region" description="Helical" evidence="15">
    <location>
        <begin position="120"/>
        <end position="144"/>
    </location>
</feature>
<protein>
    <recommendedName>
        <fullName evidence="3">histidine kinase</fullName>
        <ecNumber evidence="3">2.7.13.3</ecNumber>
    </recommendedName>
</protein>
<keyword evidence="8" id="KW-0418">Kinase</keyword>
<accession>A0A9W6IHR8</accession>
<keyword evidence="12 15" id="KW-0472">Membrane</keyword>
<dbReference type="EC" id="2.7.13.3" evidence="3"/>
<comment type="catalytic activity">
    <reaction evidence="1">
        <text>ATP + protein L-histidine = ADP + protein N-phospho-L-histidine.</text>
        <dbReference type="EC" id="2.7.13.3"/>
    </reaction>
</comment>
<dbReference type="InterPro" id="IPR001789">
    <property type="entry name" value="Sig_transdc_resp-reg_receiver"/>
</dbReference>
<feature type="transmembrane region" description="Helical" evidence="15">
    <location>
        <begin position="55"/>
        <end position="74"/>
    </location>
</feature>
<feature type="transmembrane region" description="Helical" evidence="15">
    <location>
        <begin position="26"/>
        <end position="49"/>
    </location>
</feature>
<dbReference type="InterPro" id="IPR003594">
    <property type="entry name" value="HATPase_dom"/>
</dbReference>
<evidence type="ECO:0000313" key="18">
    <source>
        <dbReference type="EMBL" id="GLK50536.1"/>
    </source>
</evidence>
<dbReference type="GO" id="GO:0016020">
    <property type="term" value="C:membrane"/>
    <property type="evidence" value="ECO:0007669"/>
    <property type="project" value="UniProtKB-SubCell"/>
</dbReference>
<dbReference type="Pfam" id="PF02518">
    <property type="entry name" value="HATPase_c"/>
    <property type="match status" value="1"/>
</dbReference>
<dbReference type="FunFam" id="1.10.287.130:FF:000004">
    <property type="entry name" value="Ethylene receptor 1"/>
    <property type="match status" value="1"/>
</dbReference>
<dbReference type="CDD" id="cd00082">
    <property type="entry name" value="HisKA"/>
    <property type="match status" value="1"/>
</dbReference>
<keyword evidence="11" id="KW-0902">Two-component regulatory system</keyword>
<keyword evidence="9" id="KW-0067">ATP-binding</keyword>
<evidence type="ECO:0000256" key="1">
    <source>
        <dbReference type="ARBA" id="ARBA00000085"/>
    </source>
</evidence>
<reference evidence="18" key="2">
    <citation type="submission" date="2023-01" db="EMBL/GenBank/DDBJ databases">
        <authorList>
            <person name="Sun Q."/>
            <person name="Evtushenko L."/>
        </authorList>
    </citation>
    <scope>NUCLEOTIDE SEQUENCE</scope>
    <source>
        <strain evidence="18">VKM B-1513</strain>
    </source>
</reference>
<evidence type="ECO:0000256" key="7">
    <source>
        <dbReference type="ARBA" id="ARBA00022741"/>
    </source>
</evidence>
<evidence type="ECO:0000256" key="14">
    <source>
        <dbReference type="SAM" id="Coils"/>
    </source>
</evidence>
<dbReference type="GO" id="GO:0005524">
    <property type="term" value="F:ATP binding"/>
    <property type="evidence" value="ECO:0007669"/>
    <property type="project" value="UniProtKB-KW"/>
</dbReference>
<organism evidence="18 19">
    <name type="scientific">Maricaulis virginensis</name>
    <dbReference type="NCBI Taxonomy" id="144022"/>
    <lineage>
        <taxon>Bacteria</taxon>
        <taxon>Pseudomonadati</taxon>
        <taxon>Pseudomonadota</taxon>
        <taxon>Alphaproteobacteria</taxon>
        <taxon>Maricaulales</taxon>
        <taxon>Maricaulaceae</taxon>
        <taxon>Maricaulis</taxon>
    </lineage>
</organism>
<evidence type="ECO:0000313" key="19">
    <source>
        <dbReference type="Proteomes" id="UP001143486"/>
    </source>
</evidence>
<dbReference type="AlphaFoldDB" id="A0A9W6IHR8"/>
<dbReference type="SMART" id="SM00388">
    <property type="entry name" value="HisKA"/>
    <property type="match status" value="1"/>
</dbReference>
<dbReference type="Gene3D" id="1.10.287.130">
    <property type="match status" value="1"/>
</dbReference>
<feature type="transmembrane region" description="Helical" evidence="15">
    <location>
        <begin position="81"/>
        <end position="100"/>
    </location>
</feature>
<keyword evidence="4 13" id="KW-0597">Phosphoprotein</keyword>
<sequence>MSWQWIDRLVGADPRLDLEHAVRCRVAAAFTVIFCLMGLVNAAMLALIVDGRPGMAQLAAGTAFLAAIVGGLGLRLRRPNLTIAMMLGLCALALGAAAFANRGSFPPASLYLPGIILGAYIAWGRQAIFIAALPVAAYFGYVLWEAGRNDGSLLAFSPGEMLHILVAASAFSCGWIVLFGSSFRSAAHDAQQALEEYNAKLEAALATAREANRAKSEFIANMSHEVRTPLNGVLGMTSVMLQDVHLSEEQKHSLKLIDASGKSLLELLNDVLDLSKIEAGGLDLEEGDFDLVALVRSTVEHWRLQAGAKGVDLVFSKDGIGERFNVRGDAMRVRQVVNNLLSNAVKFTHRGGITVVLSRPDSENGAVIPVRISVRDTGVGIPRDKHDLIFEAFTQVDASTTRQYGGTGLGLAICRRLVRQMGGDIGVSSDPGRGATFTVDLPFSAGSQPVPKAVSAPAEPIYLDKPVRILVVDDVLTNQLVLRAMVQQVASGDGLVVECASSGREAVNKATSEAYDIVLMDIQMPEMDGVSAMRCIRETRKSGRASIVAVTALASEDHRREFEGDGFAGYLPKPVELGTLRAVLARLLAAAEEDEATEKPGAAAPKR</sequence>
<dbReference type="InterPro" id="IPR011006">
    <property type="entry name" value="CheY-like_superfamily"/>
</dbReference>
<reference evidence="18" key="1">
    <citation type="journal article" date="2014" name="Int. J. Syst. Evol. Microbiol.">
        <title>Complete genome sequence of Corynebacterium casei LMG S-19264T (=DSM 44701T), isolated from a smear-ripened cheese.</title>
        <authorList>
            <consortium name="US DOE Joint Genome Institute (JGI-PGF)"/>
            <person name="Walter F."/>
            <person name="Albersmeier A."/>
            <person name="Kalinowski J."/>
            <person name="Ruckert C."/>
        </authorList>
    </citation>
    <scope>NUCLEOTIDE SEQUENCE</scope>
    <source>
        <strain evidence="18">VKM B-1513</strain>
    </source>
</reference>
<feature type="coiled-coil region" evidence="14">
    <location>
        <begin position="187"/>
        <end position="214"/>
    </location>
</feature>
<evidence type="ECO:0000259" key="17">
    <source>
        <dbReference type="PROSITE" id="PS50110"/>
    </source>
</evidence>
<feature type="transmembrane region" description="Helical" evidence="15">
    <location>
        <begin position="164"/>
        <end position="183"/>
    </location>
</feature>
<dbReference type="PROSITE" id="PS50110">
    <property type="entry name" value="RESPONSE_REGULATORY"/>
    <property type="match status" value="1"/>
</dbReference>
<dbReference type="Gene3D" id="3.30.565.10">
    <property type="entry name" value="Histidine kinase-like ATPase, C-terminal domain"/>
    <property type="match status" value="1"/>
</dbReference>
<evidence type="ECO:0000256" key="11">
    <source>
        <dbReference type="ARBA" id="ARBA00023012"/>
    </source>
</evidence>
<dbReference type="InterPro" id="IPR004358">
    <property type="entry name" value="Sig_transdc_His_kin-like_C"/>
</dbReference>
<name>A0A9W6IHR8_9PROT</name>
<dbReference type="SUPFAM" id="SSF55874">
    <property type="entry name" value="ATPase domain of HSP90 chaperone/DNA topoisomerase II/histidine kinase"/>
    <property type="match status" value="1"/>
</dbReference>
<dbReference type="Pfam" id="PF00072">
    <property type="entry name" value="Response_reg"/>
    <property type="match status" value="1"/>
</dbReference>
<evidence type="ECO:0000256" key="5">
    <source>
        <dbReference type="ARBA" id="ARBA00022679"/>
    </source>
</evidence>
<dbReference type="CDD" id="cd16922">
    <property type="entry name" value="HATPase_EvgS-ArcB-TorS-like"/>
    <property type="match status" value="1"/>
</dbReference>
<evidence type="ECO:0000256" key="15">
    <source>
        <dbReference type="SAM" id="Phobius"/>
    </source>
</evidence>
<evidence type="ECO:0000256" key="4">
    <source>
        <dbReference type="ARBA" id="ARBA00022553"/>
    </source>
</evidence>
<dbReference type="Pfam" id="PF00512">
    <property type="entry name" value="HisKA"/>
    <property type="match status" value="1"/>
</dbReference>
<evidence type="ECO:0000256" key="6">
    <source>
        <dbReference type="ARBA" id="ARBA00022692"/>
    </source>
</evidence>
<feature type="modified residue" description="4-aspartylphosphate" evidence="13">
    <location>
        <position position="521"/>
    </location>
</feature>
<keyword evidence="6 15" id="KW-0812">Transmembrane</keyword>
<dbReference type="SMART" id="SM00448">
    <property type="entry name" value="REC"/>
    <property type="match status" value="1"/>
</dbReference>
<gene>
    <name evidence="18" type="ORF">GCM10017621_00440</name>
</gene>
<evidence type="ECO:0000256" key="2">
    <source>
        <dbReference type="ARBA" id="ARBA00004370"/>
    </source>
</evidence>
<feature type="domain" description="Response regulatory" evidence="17">
    <location>
        <begin position="468"/>
        <end position="588"/>
    </location>
</feature>
<dbReference type="SUPFAM" id="SSF52172">
    <property type="entry name" value="CheY-like"/>
    <property type="match status" value="1"/>
</dbReference>
<dbReference type="PANTHER" id="PTHR45339">
    <property type="entry name" value="HYBRID SIGNAL TRANSDUCTION HISTIDINE KINASE J"/>
    <property type="match status" value="1"/>
</dbReference>
<keyword evidence="5" id="KW-0808">Transferase</keyword>
<evidence type="ECO:0000256" key="13">
    <source>
        <dbReference type="PROSITE-ProRule" id="PRU00169"/>
    </source>
</evidence>
<dbReference type="PANTHER" id="PTHR45339:SF1">
    <property type="entry name" value="HYBRID SIGNAL TRANSDUCTION HISTIDINE KINASE J"/>
    <property type="match status" value="1"/>
</dbReference>
<proteinExistence type="predicted"/>
<dbReference type="EMBL" id="BSFE01000001">
    <property type="protein sequence ID" value="GLK50536.1"/>
    <property type="molecule type" value="Genomic_DNA"/>
</dbReference>
<evidence type="ECO:0000256" key="8">
    <source>
        <dbReference type="ARBA" id="ARBA00022777"/>
    </source>
</evidence>
<keyword evidence="7" id="KW-0547">Nucleotide-binding</keyword>
<dbReference type="RefSeq" id="WP_271184937.1">
    <property type="nucleotide sequence ID" value="NZ_BSFE01000001.1"/>
</dbReference>
<evidence type="ECO:0000256" key="3">
    <source>
        <dbReference type="ARBA" id="ARBA00012438"/>
    </source>
</evidence>
<dbReference type="InterPro" id="IPR036097">
    <property type="entry name" value="HisK_dim/P_sf"/>
</dbReference>
<keyword evidence="14" id="KW-0175">Coiled coil</keyword>
<dbReference type="GO" id="GO:0000155">
    <property type="term" value="F:phosphorelay sensor kinase activity"/>
    <property type="evidence" value="ECO:0007669"/>
    <property type="project" value="InterPro"/>
</dbReference>
<keyword evidence="19" id="KW-1185">Reference proteome</keyword>
<evidence type="ECO:0000259" key="16">
    <source>
        <dbReference type="PROSITE" id="PS50109"/>
    </source>
</evidence>
<dbReference type="PROSITE" id="PS50109">
    <property type="entry name" value="HIS_KIN"/>
    <property type="match status" value="1"/>
</dbReference>
<dbReference type="FunFam" id="3.30.565.10:FF:000010">
    <property type="entry name" value="Sensor histidine kinase RcsC"/>
    <property type="match status" value="1"/>
</dbReference>
<dbReference type="InterPro" id="IPR003661">
    <property type="entry name" value="HisK_dim/P_dom"/>
</dbReference>
<evidence type="ECO:0000256" key="9">
    <source>
        <dbReference type="ARBA" id="ARBA00022840"/>
    </source>
</evidence>